<keyword evidence="1" id="KW-0175">Coiled coil</keyword>
<dbReference type="OrthoDB" id="310179at2157"/>
<dbReference type="AlphaFoldDB" id="A0A1H8MSK9"/>
<feature type="coiled-coil region" evidence="1">
    <location>
        <begin position="32"/>
        <end position="59"/>
    </location>
</feature>
<protein>
    <submittedName>
        <fullName evidence="2">Uncharacterized protein</fullName>
    </submittedName>
</protein>
<evidence type="ECO:0000313" key="3">
    <source>
        <dbReference type="Proteomes" id="UP000199126"/>
    </source>
</evidence>
<dbReference type="EMBL" id="FODV01000001">
    <property type="protein sequence ID" value="SEO20203.1"/>
    <property type="molecule type" value="Genomic_DNA"/>
</dbReference>
<accession>A0A1H8MSK9</accession>
<proteinExistence type="predicted"/>
<gene>
    <name evidence="2" type="ORF">SAMN04487948_10156</name>
</gene>
<name>A0A1H8MSK9_9EURY</name>
<evidence type="ECO:0000313" key="2">
    <source>
        <dbReference type="EMBL" id="SEO20203.1"/>
    </source>
</evidence>
<dbReference type="Proteomes" id="UP000199126">
    <property type="component" value="Unassembled WGS sequence"/>
</dbReference>
<reference evidence="3" key="1">
    <citation type="submission" date="2016-10" db="EMBL/GenBank/DDBJ databases">
        <authorList>
            <person name="Varghese N."/>
            <person name="Submissions S."/>
        </authorList>
    </citation>
    <scope>NUCLEOTIDE SEQUENCE [LARGE SCALE GENOMIC DNA]</scope>
    <source>
        <strain evidence="3">CGMCC 1.10121</strain>
    </source>
</reference>
<evidence type="ECO:0000256" key="1">
    <source>
        <dbReference type="SAM" id="Coils"/>
    </source>
</evidence>
<keyword evidence="3" id="KW-1185">Reference proteome</keyword>
<sequence length="103" mass="11425">MKNGRLQPKIATITEKGETLAAKLDAQTPEGAAALVDEVSRLHQQVAHLEAQLENEEGTAPATSDHEELEERIDTVWNATIAIRDYLIAEHDADLEAYHPRNE</sequence>
<dbReference type="RefSeq" id="WP_089820471.1">
    <property type="nucleotide sequence ID" value="NZ_FODV01000001.1"/>
</dbReference>
<organism evidence="2 3">
    <name type="scientific">Halogranum amylolyticum</name>
    <dbReference type="NCBI Taxonomy" id="660520"/>
    <lineage>
        <taxon>Archaea</taxon>
        <taxon>Methanobacteriati</taxon>
        <taxon>Methanobacteriota</taxon>
        <taxon>Stenosarchaea group</taxon>
        <taxon>Halobacteria</taxon>
        <taxon>Halobacteriales</taxon>
        <taxon>Haloferacaceae</taxon>
    </lineage>
</organism>